<evidence type="ECO:0000256" key="1">
    <source>
        <dbReference type="SAM" id="Phobius"/>
    </source>
</evidence>
<dbReference type="AlphaFoldDB" id="A0AAJ0GK87"/>
<feature type="transmembrane region" description="Helical" evidence="1">
    <location>
        <begin position="80"/>
        <end position="104"/>
    </location>
</feature>
<keyword evidence="1" id="KW-0812">Transmembrane</keyword>
<dbReference type="Proteomes" id="UP001271007">
    <property type="component" value="Unassembled WGS sequence"/>
</dbReference>
<keyword evidence="3" id="KW-1185">Reference proteome</keyword>
<keyword evidence="1" id="KW-1133">Transmembrane helix</keyword>
<gene>
    <name evidence="2" type="ORF">LTR09_000776</name>
</gene>
<comment type="caution">
    <text evidence="2">The sequence shown here is derived from an EMBL/GenBank/DDBJ whole genome shotgun (WGS) entry which is preliminary data.</text>
</comment>
<sequence>MDRKIEFPSDTWQSQWINRTYNPLRGYLLIASYTLSLSIICLGITGFFTIRRSTKQLLGEPASIFASMHKKVLRVTRGHFYVAIAYLLHVIIMALVDGIISFVVLKHDATAHPDAWNTALLLELAIGCLLLLGLFIAAFTLFPLLQMLAVTHFLLRFSKHRNLDAFIPEARFFTTHVAQLWCMLSFFVEAWWAPSASNSIRRYVVIQACFGSGLAWLEASYAFNFHSDKIEQEDLESTNEGVRAVLAMFGKTLRAVHAEKSDLPTYDDTPKMQQSLLVAEKA</sequence>
<protein>
    <submittedName>
        <fullName evidence="2">Uncharacterized protein</fullName>
    </submittedName>
</protein>
<accession>A0AAJ0GK87</accession>
<evidence type="ECO:0000313" key="2">
    <source>
        <dbReference type="EMBL" id="KAK3059210.1"/>
    </source>
</evidence>
<name>A0AAJ0GK87_9PEZI</name>
<proteinExistence type="predicted"/>
<feature type="transmembrane region" description="Helical" evidence="1">
    <location>
        <begin position="26"/>
        <end position="50"/>
    </location>
</feature>
<organism evidence="2 3">
    <name type="scientific">Extremus antarcticus</name>
    <dbReference type="NCBI Taxonomy" id="702011"/>
    <lineage>
        <taxon>Eukaryota</taxon>
        <taxon>Fungi</taxon>
        <taxon>Dikarya</taxon>
        <taxon>Ascomycota</taxon>
        <taxon>Pezizomycotina</taxon>
        <taxon>Dothideomycetes</taxon>
        <taxon>Dothideomycetidae</taxon>
        <taxon>Mycosphaerellales</taxon>
        <taxon>Extremaceae</taxon>
        <taxon>Extremus</taxon>
    </lineage>
</organism>
<reference evidence="2" key="1">
    <citation type="submission" date="2023-04" db="EMBL/GenBank/DDBJ databases">
        <title>Black Yeasts Isolated from many extreme environments.</title>
        <authorList>
            <person name="Coleine C."/>
            <person name="Stajich J.E."/>
            <person name="Selbmann L."/>
        </authorList>
    </citation>
    <scope>NUCLEOTIDE SEQUENCE</scope>
    <source>
        <strain evidence="2">CCFEE 5312</strain>
    </source>
</reference>
<keyword evidence="1" id="KW-0472">Membrane</keyword>
<evidence type="ECO:0000313" key="3">
    <source>
        <dbReference type="Proteomes" id="UP001271007"/>
    </source>
</evidence>
<dbReference type="EMBL" id="JAWDJX010000001">
    <property type="protein sequence ID" value="KAK3059210.1"/>
    <property type="molecule type" value="Genomic_DNA"/>
</dbReference>
<feature type="transmembrane region" description="Helical" evidence="1">
    <location>
        <begin position="124"/>
        <end position="151"/>
    </location>
</feature>